<dbReference type="Gene3D" id="2.115.10.20">
    <property type="entry name" value="Glycosyl hydrolase domain, family 43"/>
    <property type="match status" value="1"/>
</dbReference>
<dbReference type="EMBL" id="CAJNJQ010001132">
    <property type="protein sequence ID" value="CAE7121955.1"/>
    <property type="molecule type" value="Genomic_DNA"/>
</dbReference>
<dbReference type="GO" id="GO:0004553">
    <property type="term" value="F:hydrolase activity, hydrolyzing O-glycosyl compounds"/>
    <property type="evidence" value="ECO:0007669"/>
    <property type="project" value="InterPro"/>
</dbReference>
<evidence type="ECO:0000256" key="7">
    <source>
        <dbReference type="SAM" id="Phobius"/>
    </source>
</evidence>
<proteinExistence type="inferred from homology"/>
<organism evidence="8 9">
    <name type="scientific">Rhizoctonia solani</name>
    <dbReference type="NCBI Taxonomy" id="456999"/>
    <lineage>
        <taxon>Eukaryota</taxon>
        <taxon>Fungi</taxon>
        <taxon>Dikarya</taxon>
        <taxon>Basidiomycota</taxon>
        <taxon>Agaricomycotina</taxon>
        <taxon>Agaricomycetes</taxon>
        <taxon>Cantharellales</taxon>
        <taxon>Ceratobasidiaceae</taxon>
        <taxon>Rhizoctonia</taxon>
    </lineage>
</organism>
<dbReference type="PANTHER" id="PTHR43817:SF1">
    <property type="entry name" value="HYDROLASE, FAMILY 43, PUTATIVE (AFU_ORTHOLOGUE AFUA_3G01660)-RELATED"/>
    <property type="match status" value="1"/>
</dbReference>
<dbReference type="InterPro" id="IPR006710">
    <property type="entry name" value="Glyco_hydro_43"/>
</dbReference>
<accession>A0A8H3DX16</accession>
<dbReference type="Pfam" id="PF04616">
    <property type="entry name" value="Glyco_hydro_43"/>
    <property type="match status" value="1"/>
</dbReference>
<dbReference type="PANTHER" id="PTHR43817">
    <property type="entry name" value="GLYCOSYL HYDROLASE"/>
    <property type="match status" value="1"/>
</dbReference>
<keyword evidence="2" id="KW-0732">Signal</keyword>
<evidence type="ECO:0000313" key="8">
    <source>
        <dbReference type="EMBL" id="CAE7121955.1"/>
    </source>
</evidence>
<name>A0A8H3DX16_9AGAM</name>
<evidence type="ECO:0000256" key="2">
    <source>
        <dbReference type="ARBA" id="ARBA00022729"/>
    </source>
</evidence>
<dbReference type="InterPro" id="IPR023296">
    <property type="entry name" value="Glyco_hydro_beta-prop_sf"/>
</dbReference>
<sequence>PVDRQQYKLCQTAEIRVADTMKLLSVLSFFTFYALTAYAFTNPLKSKDGSDPFMVYSNGYYYLTTTTWSNIQITRATSMAGLKTATPKVIWSDLTASRCCNVCRGTRNSLDHAANAWFVYYTAGPADASQQGIHVLKSSSSDIWASTWSYAGRVAIPNKDVWSIDATILNHSTGSYLVYSAYDATVFQSDQCLYIAKLSSPTTVGNASKLSCPTNSWEKIVTGVNEGPAALYHGGRTWVVYSASHCSGTGYSLGRLELTGSDPLSMSSWTKYNAGPIFQAANGNYAVGHNGFFTAPSGNVYNVYHASPSSAVTCDGNRRTMVQAVDWNSDGTPNLGTPRPLSENIPEPA</sequence>
<evidence type="ECO:0000256" key="4">
    <source>
        <dbReference type="ARBA" id="ARBA00023295"/>
    </source>
</evidence>
<dbReference type="CDD" id="cd18820">
    <property type="entry name" value="GH43_LbAraf43-like"/>
    <property type="match status" value="1"/>
</dbReference>
<keyword evidence="7" id="KW-0812">Transmembrane</keyword>
<comment type="similarity">
    <text evidence="1 5">Belongs to the glycosyl hydrolase 43 family.</text>
</comment>
<gene>
    <name evidence="8" type="ORF">RDB_LOCUS56707</name>
</gene>
<feature type="non-terminal residue" evidence="8">
    <location>
        <position position="1"/>
    </location>
</feature>
<evidence type="ECO:0000256" key="3">
    <source>
        <dbReference type="ARBA" id="ARBA00022801"/>
    </source>
</evidence>
<keyword evidence="4 5" id="KW-0326">Glycosidase</keyword>
<evidence type="ECO:0000256" key="1">
    <source>
        <dbReference type="ARBA" id="ARBA00009865"/>
    </source>
</evidence>
<evidence type="ECO:0000313" key="9">
    <source>
        <dbReference type="Proteomes" id="UP000663827"/>
    </source>
</evidence>
<feature type="region of interest" description="Disordered" evidence="6">
    <location>
        <begin position="327"/>
        <end position="349"/>
    </location>
</feature>
<dbReference type="AlphaFoldDB" id="A0A8H3DX16"/>
<keyword evidence="7" id="KW-0472">Membrane</keyword>
<keyword evidence="7" id="KW-1133">Transmembrane helix</keyword>
<dbReference type="SUPFAM" id="SSF75005">
    <property type="entry name" value="Arabinanase/levansucrase/invertase"/>
    <property type="match status" value="1"/>
</dbReference>
<comment type="caution">
    <text evidence="8">The sequence shown here is derived from an EMBL/GenBank/DDBJ whole genome shotgun (WGS) entry which is preliminary data.</text>
</comment>
<evidence type="ECO:0000256" key="5">
    <source>
        <dbReference type="RuleBase" id="RU361187"/>
    </source>
</evidence>
<protein>
    <recommendedName>
        <fullName evidence="10">Glycoside hydrolase family 43 protein</fullName>
    </recommendedName>
</protein>
<dbReference type="Proteomes" id="UP000663827">
    <property type="component" value="Unassembled WGS sequence"/>
</dbReference>
<feature type="transmembrane region" description="Helical" evidence="7">
    <location>
        <begin position="21"/>
        <end position="40"/>
    </location>
</feature>
<evidence type="ECO:0000256" key="6">
    <source>
        <dbReference type="SAM" id="MobiDB-lite"/>
    </source>
</evidence>
<keyword evidence="3 5" id="KW-0378">Hydrolase</keyword>
<evidence type="ECO:0008006" key="10">
    <source>
        <dbReference type="Google" id="ProtNLM"/>
    </source>
</evidence>
<reference evidence="8" key="1">
    <citation type="submission" date="2021-01" db="EMBL/GenBank/DDBJ databases">
        <authorList>
            <person name="Kaushik A."/>
        </authorList>
    </citation>
    <scope>NUCLEOTIDE SEQUENCE</scope>
    <source>
        <strain evidence="8">AG5</strain>
    </source>
</reference>
<dbReference type="GO" id="GO:0005975">
    <property type="term" value="P:carbohydrate metabolic process"/>
    <property type="evidence" value="ECO:0007669"/>
    <property type="project" value="InterPro"/>
</dbReference>